<evidence type="ECO:0000256" key="4">
    <source>
        <dbReference type="ARBA" id="ARBA00022737"/>
    </source>
</evidence>
<keyword evidence="3" id="KW-0479">Metal-binding</keyword>
<evidence type="ECO:0000256" key="9">
    <source>
        <dbReference type="SAM" id="MobiDB-lite"/>
    </source>
</evidence>
<protein>
    <recommendedName>
        <fullName evidence="14">RING-type domain-containing protein</fullName>
    </recommendedName>
</protein>
<dbReference type="InterPro" id="IPR051628">
    <property type="entry name" value="LUBAC_E3_Ligases"/>
</dbReference>
<organism evidence="12 13">
    <name type="scientific">Cyclostephanos tholiformis</name>
    <dbReference type="NCBI Taxonomy" id="382380"/>
    <lineage>
        <taxon>Eukaryota</taxon>
        <taxon>Sar</taxon>
        <taxon>Stramenopiles</taxon>
        <taxon>Ochrophyta</taxon>
        <taxon>Bacillariophyta</taxon>
        <taxon>Coscinodiscophyceae</taxon>
        <taxon>Thalassiosirophycidae</taxon>
        <taxon>Stephanodiscales</taxon>
        <taxon>Stephanodiscaceae</taxon>
        <taxon>Cyclostephanos</taxon>
    </lineage>
</organism>
<feature type="domain" description="RING-type" evidence="11">
    <location>
        <begin position="1"/>
        <end position="194"/>
    </location>
</feature>
<gene>
    <name evidence="12" type="ORF">ACHAXA_003849</name>
</gene>
<dbReference type="PANTHER" id="PTHR22770:SF13">
    <property type="entry name" value="RING-TYPE DOMAIN-CONTAINING PROTEIN"/>
    <property type="match status" value="1"/>
</dbReference>
<keyword evidence="13" id="KW-1185">Reference proteome</keyword>
<evidence type="ECO:0000256" key="7">
    <source>
        <dbReference type="ARBA" id="ARBA00022833"/>
    </source>
</evidence>
<feature type="region of interest" description="Disordered" evidence="9">
    <location>
        <begin position="523"/>
        <end position="571"/>
    </location>
</feature>
<evidence type="ECO:0000259" key="10">
    <source>
        <dbReference type="PROSITE" id="PS50089"/>
    </source>
</evidence>
<evidence type="ECO:0000256" key="5">
    <source>
        <dbReference type="ARBA" id="ARBA00022771"/>
    </source>
</evidence>
<dbReference type="PANTHER" id="PTHR22770">
    <property type="entry name" value="UBIQUITIN CONJUGATING ENZYME 7 INTERACTING PROTEIN-RELATED"/>
    <property type="match status" value="1"/>
</dbReference>
<keyword evidence="5 8" id="KW-0863">Zinc-finger</keyword>
<evidence type="ECO:0000313" key="12">
    <source>
        <dbReference type="EMBL" id="KAL3808361.1"/>
    </source>
</evidence>
<feature type="domain" description="RING-type" evidence="10">
    <location>
        <begin position="38"/>
        <end position="91"/>
    </location>
</feature>
<reference evidence="12 13" key="1">
    <citation type="submission" date="2024-10" db="EMBL/GenBank/DDBJ databases">
        <title>Updated reference genomes for cyclostephanoid diatoms.</title>
        <authorList>
            <person name="Roberts W.R."/>
            <person name="Alverson A.J."/>
        </authorList>
    </citation>
    <scope>NUCLEOTIDE SEQUENCE [LARGE SCALE GENOMIC DNA]</scope>
    <source>
        <strain evidence="12 13">AJA228-03</strain>
    </source>
</reference>
<dbReference type="InterPro" id="IPR044066">
    <property type="entry name" value="TRIAD_supradom"/>
</dbReference>
<proteinExistence type="predicted"/>
<dbReference type="InterPro" id="IPR018957">
    <property type="entry name" value="Znf_C3HC4_RING-type"/>
</dbReference>
<feature type="compositionally biased region" description="Basic residues" evidence="9">
    <location>
        <begin position="526"/>
        <end position="542"/>
    </location>
</feature>
<feature type="region of interest" description="Disordered" evidence="9">
    <location>
        <begin position="1"/>
        <end position="28"/>
    </location>
</feature>
<dbReference type="InterPro" id="IPR013083">
    <property type="entry name" value="Znf_RING/FYVE/PHD"/>
</dbReference>
<evidence type="ECO:0000256" key="6">
    <source>
        <dbReference type="ARBA" id="ARBA00022786"/>
    </source>
</evidence>
<sequence>MEPAEADVGISTNTPPPSNHEDDAPPASVSLASAPPICPICCDEYSTLTTATVTLSACQHQSCGTCLVRWMEREETSGRCDVEGPTCPFCRVVIRECDVVRLMDRPFRPRMEETAGREEAYVGDEIDELTLHWINQNTTPCPFCGNRVEKSDGCDHMVCLCGYQFCYSCGGAYGRCRCVTPGNEIAFTPGNEIVYNGSFEEPLRDYEGRVDLRLCIRRREVRLVRSNRYEEGVAHWHYAAKKPSLCTFNGRWMFSSKNSSTCISMLRQQLENQKIMSERYSRYWAQDRVNYIQNATWLFLRRGADIKAMHQLYVRDDISEERNDHVSRYWAQDRVNYIHNATWLFLRRGADIKAMHQLYVREDISEERFDRKWDMRWEEMYWSDWEYWFGHGFEYKVVYDRLMTSLKFGMFTMDRRVQKKMKRFTIVLKRMEDALQSEVVNKTTVLWWDHRDHPGTRWTNELEEILHYESLILEYERSFCRCRLCRPSDYNDCVRASSQSCDSGFLMDGTPFDSAYLIMRKMTGSSRKKTSRGTARKSSKKLSRSERKSKMSPQTVARWKRKKTQLAWSKD</sequence>
<dbReference type="AlphaFoldDB" id="A0ABD3RDH9"/>
<evidence type="ECO:0000256" key="8">
    <source>
        <dbReference type="PROSITE-ProRule" id="PRU00175"/>
    </source>
</evidence>
<dbReference type="Gene3D" id="1.20.120.1750">
    <property type="match status" value="1"/>
</dbReference>
<dbReference type="GO" id="GO:0008270">
    <property type="term" value="F:zinc ion binding"/>
    <property type="evidence" value="ECO:0007669"/>
    <property type="project" value="UniProtKB-KW"/>
</dbReference>
<keyword evidence="4" id="KW-0677">Repeat</keyword>
<keyword evidence="7" id="KW-0862">Zinc</keyword>
<dbReference type="Proteomes" id="UP001530377">
    <property type="component" value="Unassembled WGS sequence"/>
</dbReference>
<keyword evidence="6" id="KW-0833">Ubl conjugation pathway</keyword>
<dbReference type="SMART" id="SM00184">
    <property type="entry name" value="RING"/>
    <property type="match status" value="1"/>
</dbReference>
<evidence type="ECO:0008006" key="14">
    <source>
        <dbReference type="Google" id="ProtNLM"/>
    </source>
</evidence>
<dbReference type="EMBL" id="JALLPB020000518">
    <property type="protein sequence ID" value="KAL3808361.1"/>
    <property type="molecule type" value="Genomic_DNA"/>
</dbReference>
<evidence type="ECO:0000256" key="1">
    <source>
        <dbReference type="ARBA" id="ARBA00004906"/>
    </source>
</evidence>
<dbReference type="SUPFAM" id="SSF57850">
    <property type="entry name" value="RING/U-box"/>
    <property type="match status" value="2"/>
</dbReference>
<evidence type="ECO:0000313" key="13">
    <source>
        <dbReference type="Proteomes" id="UP001530377"/>
    </source>
</evidence>
<dbReference type="Gene3D" id="3.30.40.10">
    <property type="entry name" value="Zinc/RING finger domain, C3HC4 (zinc finger)"/>
    <property type="match status" value="1"/>
</dbReference>
<comment type="caution">
    <text evidence="12">The sequence shown here is derived from an EMBL/GenBank/DDBJ whole genome shotgun (WGS) entry which is preliminary data.</text>
</comment>
<dbReference type="PROSITE" id="PS50089">
    <property type="entry name" value="ZF_RING_2"/>
    <property type="match status" value="1"/>
</dbReference>
<evidence type="ECO:0000256" key="3">
    <source>
        <dbReference type="ARBA" id="ARBA00022723"/>
    </source>
</evidence>
<dbReference type="InterPro" id="IPR001841">
    <property type="entry name" value="Znf_RING"/>
</dbReference>
<dbReference type="GO" id="GO:0016740">
    <property type="term" value="F:transferase activity"/>
    <property type="evidence" value="ECO:0007669"/>
    <property type="project" value="UniProtKB-KW"/>
</dbReference>
<accession>A0ABD3RDH9</accession>
<evidence type="ECO:0000256" key="2">
    <source>
        <dbReference type="ARBA" id="ARBA00022679"/>
    </source>
</evidence>
<dbReference type="PROSITE" id="PS51873">
    <property type="entry name" value="TRIAD"/>
    <property type="match status" value="1"/>
</dbReference>
<keyword evidence="2" id="KW-0808">Transferase</keyword>
<evidence type="ECO:0000259" key="11">
    <source>
        <dbReference type="PROSITE" id="PS51873"/>
    </source>
</evidence>
<name>A0ABD3RDH9_9STRA</name>
<comment type="pathway">
    <text evidence="1">Protein modification; protein ubiquitination.</text>
</comment>
<dbReference type="CDD" id="cd20336">
    <property type="entry name" value="Rcat_RBR"/>
    <property type="match status" value="1"/>
</dbReference>
<dbReference type="Pfam" id="PF00097">
    <property type="entry name" value="zf-C3HC4"/>
    <property type="match status" value="1"/>
</dbReference>